<evidence type="ECO:0000259" key="4">
    <source>
        <dbReference type="PROSITE" id="PS51192"/>
    </source>
</evidence>
<feature type="region of interest" description="Disordered" evidence="3">
    <location>
        <begin position="1988"/>
        <end position="2095"/>
    </location>
</feature>
<dbReference type="Pfam" id="PF20470">
    <property type="entry name" value="HTH_61"/>
    <property type="match status" value="1"/>
</dbReference>
<dbReference type="Pfam" id="PF00270">
    <property type="entry name" value="DEAD"/>
    <property type="match status" value="1"/>
</dbReference>
<dbReference type="InterPro" id="IPR014001">
    <property type="entry name" value="Helicase_ATP-bd"/>
</dbReference>
<feature type="region of interest" description="Disordered" evidence="3">
    <location>
        <begin position="1462"/>
        <end position="1496"/>
    </location>
</feature>
<gene>
    <name evidence="7" type="primary">LOC100373645</name>
</gene>
<dbReference type="SMART" id="SM00490">
    <property type="entry name" value="HELICc"/>
    <property type="match status" value="1"/>
</dbReference>
<dbReference type="InterPro" id="IPR001650">
    <property type="entry name" value="Helicase_C-like"/>
</dbReference>
<dbReference type="InterPro" id="IPR046931">
    <property type="entry name" value="HTH_61"/>
</dbReference>
<keyword evidence="2" id="KW-0067">ATP-binding</keyword>
<dbReference type="InterPro" id="IPR048960">
    <property type="entry name" value="POLQ-like_helical"/>
</dbReference>
<dbReference type="SUPFAM" id="SSF158702">
    <property type="entry name" value="Sec63 N-terminal domain-like"/>
    <property type="match status" value="1"/>
</dbReference>
<evidence type="ECO:0000259" key="5">
    <source>
        <dbReference type="PROSITE" id="PS51194"/>
    </source>
</evidence>
<keyword evidence="6" id="KW-1185">Reference proteome</keyword>
<dbReference type="InterPro" id="IPR011545">
    <property type="entry name" value="DEAD/DEAH_box_helicase_dom"/>
</dbReference>
<dbReference type="PROSITE" id="PS51194">
    <property type="entry name" value="HELICASE_CTER"/>
    <property type="match status" value="1"/>
</dbReference>
<evidence type="ECO:0000256" key="1">
    <source>
        <dbReference type="ARBA" id="ARBA00022741"/>
    </source>
</evidence>
<dbReference type="Pfam" id="PF25453">
    <property type="entry name" value="DUF7898"/>
    <property type="match status" value="1"/>
</dbReference>
<feature type="compositionally biased region" description="Polar residues" evidence="3">
    <location>
        <begin position="1870"/>
        <end position="1886"/>
    </location>
</feature>
<dbReference type="Proteomes" id="UP000694865">
    <property type="component" value="Unplaced"/>
</dbReference>
<evidence type="ECO:0000313" key="7">
    <source>
        <dbReference type="RefSeq" id="XP_006825052.1"/>
    </source>
</evidence>
<reference evidence="7" key="1">
    <citation type="submission" date="2025-08" db="UniProtKB">
        <authorList>
            <consortium name="RefSeq"/>
        </authorList>
    </citation>
    <scope>IDENTIFICATION</scope>
    <source>
        <tissue evidence="7">Testes</tissue>
    </source>
</reference>
<dbReference type="InterPro" id="IPR002298">
    <property type="entry name" value="DNA_polymerase_A"/>
</dbReference>
<feature type="compositionally biased region" description="Basic and acidic residues" evidence="3">
    <location>
        <begin position="2053"/>
        <end position="2074"/>
    </location>
</feature>
<dbReference type="Gene3D" id="1.10.3380.20">
    <property type="match status" value="1"/>
</dbReference>
<feature type="region of interest" description="Disordered" evidence="3">
    <location>
        <begin position="1"/>
        <end position="41"/>
    </location>
</feature>
<dbReference type="CDD" id="cd18795">
    <property type="entry name" value="SF2_C_Ski2"/>
    <property type="match status" value="1"/>
</dbReference>
<feature type="compositionally biased region" description="Polar residues" evidence="3">
    <location>
        <begin position="1"/>
        <end position="13"/>
    </location>
</feature>
<sequence length="2196" mass="241433">MKKISQTWRQQKPQCGGNVGKSTFLKSQSDSSGGSSSFSKPITSTVVAQKPVLLVGNSIQDENLGNCKGVHARKRLGQHTILVSKANSPIFHADKTSVTTNKEIDIDNKKRRVLPASIGLFEVPRRSPRLRTKNAPRCFPNSCSTPCTNKENSSCVVTGVVSKAETPGKLSVSCTSITSMESDIDDDMLLLAEQLEAEYITGQKHNASIVSGKISQAPVNSSSKTSKGIKQISSCIQKSDAGDSHVTADVTEDDDTTFTSNEIKTNTTNFTNIIQKQLTLDDGKTIKTNTINLRNSMQMKKRDIKMCNTSKNNVQVTDTDDEHLLFCVNPKQLFSGILPNLGNESPTNVNGTVYCVDSQSPDGLTHHIQPLPHNTLQVNKTVKQDKHARRKKSEMLDDRVKENVDAVQNTGSAVKCNQGASTSAINQQNSNSDCQKSPVESTPNRKLLSSWGLPSSVLQRYHDNKITEMFDWQAECLSQGKVLSGGNLVYSAPTSAGKTMVAELLILKRVLETKQKAIVILPFVSVAREKMFYLQRMFEECGVRVEGYMGNMSPAGGFASLDVAVCTIEKANSLINRLLEENKLNQLGAIVVDELHMVGDSHRGYLLELLLTKIRYVSSKVVQKKEDTGTNGDKILSNTNPIQIIGMSATLPNLDLLARWLDADLYKTDFRPVPLEECVKIGDKIYNSELKKLREISPAVQVSGDDEHIIPLCFETITNGHSVLIFCPTKNWCEKLSEMIAKQIFKVFHQFVIVGPVKASQLVPAQFNKQGIIDVLEQLKRTPVGIDSVLKRTVPYAVAYHHAGLTFDERDIIEGAFRQGILKILIATSTLSSGVNLPARRVIIRTPMFNRRLLDVLTYKQMSGRAGRKGVDTMGESILICKSNERSKGQHLMQTELKPVCSCLVKENGEETTSSMKRAILEVIVSGVATSPSDVDKYASCTLLAASLTTSESTSNFGSIQNCIKFLVDNEFIRLHQVKNGAESSDKYVATQLGSATLSSSLSPDEALVVFSELQRARKSFVLENELHILYQVTPIYDQGIVNDWYRYIDIWETLSIDKKRVGELVGIEERFLARAVGGSISTSTFKQQRVLAIHKRFYTAMILEDLVNEIPIAEVSRKYSVPKGQLQSLQQSAATFSGMVTVFCSRLGWINLEILLEQFQNRLNFGVQRELCDLVRISLLNGQRARILYNGGYHTIANIAQADPIDIENLLRNSVPFHSVRKAEHEEQYEAEERKKIRCIWATGKKGLTEAEAANLIVAEAKQCLKGDVGLLGVQWNPNDVKTTVDGGVGAALPLLVCKSEVAREALLHIISKIEICRETQQEIDEIYDDLYGFDANFYEHILHHLDDPLYDSNSELNKNFPTVEIKTVVAKAKSGKAVGVDKILVRKAEHEEQYEAEERKKTRCIWATGKKGLTEAEAANLIVAEAKQCLKGDVGLLGVQWNPNDVKTTVDGGVGAALTSPSMQSQKIPVRHSSSEKRSILSRVRNRRKSKSPRDCAIPAAKKMSGKKVSGMTCVLSPPWKTNSVDKQLKLGCASEDVSKEHVYDKTGVNTCMELKEGGLSTDCCKAGGTDKHTTVELSMQHRGEHVTSEIHLPLEENIVTNTEKMGNVAIQPTETCVIVNDVSSQAQKGVLINGGGNDSYTQDLYSPEVINKISPAQLPKDVVKKVETGLKGLPETRNHQQDSNNDEGTTNDRITTNDRVTLKCLDGACLKDDVEENDLQNKVVATHDVSANDISMVSADLSFARNENMECGKTSKADYIDKVTGAEFSHNQLFDVSMASVDSQVLNYMTDFCTQHDIVAESASPMLDNKTTTRIQSQRPKLSECTSPIFISEVKRDISPGAFGCSYDGLQEDLALAMNMSDTFSSSYAKTPAPSQNVTSSTPLPHEHARHVDHANVAGNSNQRVEEDNLGSLSPVVRRSEGGHVIGNPDDSGDPVDMAYSQLANDLAIAAEITDSFSFSDNCFVTDNPTSASAGIASSAAGQYDDADAGQYDDADLNLNSPNDSGGDFIPPTPPDETFSKTPKLLRTQGFSNKLGSPLNFKKHPNSLQAERESSKETRGIIEISRNDKRNLKSQQNKHSEKQSEELDDSPSEELDLFLDINTQDFDILSSPSNPCNDPIPVSSPSPSIACTDGSFAIVDVCTNVQLFETFMKEWRSKSKYSFSLACEKHRKNIIQGKGIGANFHKVSVDALL</sequence>
<dbReference type="RefSeq" id="XP_006825052.1">
    <property type="nucleotide sequence ID" value="XM_006824989.1"/>
</dbReference>
<dbReference type="SUPFAM" id="SSF52540">
    <property type="entry name" value="P-loop containing nucleoside triphosphate hydrolases"/>
    <property type="match status" value="1"/>
</dbReference>
<feature type="compositionally biased region" description="Polar residues" evidence="3">
    <location>
        <begin position="1684"/>
        <end position="1697"/>
    </location>
</feature>
<dbReference type="PANTHER" id="PTHR10133:SF62">
    <property type="entry name" value="DNA POLYMERASE THETA"/>
    <property type="match status" value="1"/>
</dbReference>
<dbReference type="PROSITE" id="PS51192">
    <property type="entry name" value="HELICASE_ATP_BIND_1"/>
    <property type="match status" value="1"/>
</dbReference>
<feature type="compositionally biased region" description="Acidic residues" evidence="3">
    <location>
        <begin position="1988"/>
        <end position="1999"/>
    </location>
</feature>
<feature type="domain" description="Helicase ATP-binding" evidence="4">
    <location>
        <begin position="479"/>
        <end position="669"/>
    </location>
</feature>
<protein>
    <submittedName>
        <fullName evidence="7">Uncharacterized protein LOC100373645</fullName>
    </submittedName>
</protein>
<dbReference type="InterPro" id="IPR027417">
    <property type="entry name" value="P-loop_NTPase"/>
</dbReference>
<evidence type="ECO:0000256" key="2">
    <source>
        <dbReference type="ARBA" id="ARBA00022840"/>
    </source>
</evidence>
<proteinExistence type="predicted"/>
<feature type="compositionally biased region" description="Basic and acidic residues" evidence="3">
    <location>
        <begin position="1672"/>
        <end position="1683"/>
    </location>
</feature>
<feature type="compositionally biased region" description="Polar residues" evidence="3">
    <location>
        <begin position="418"/>
        <end position="444"/>
    </location>
</feature>
<dbReference type="SMART" id="SM00487">
    <property type="entry name" value="DEXDc"/>
    <property type="match status" value="1"/>
</dbReference>
<organism evidence="6 7">
    <name type="scientific">Saccoglossus kowalevskii</name>
    <name type="common">Acorn worm</name>
    <dbReference type="NCBI Taxonomy" id="10224"/>
    <lineage>
        <taxon>Eukaryota</taxon>
        <taxon>Metazoa</taxon>
        <taxon>Hemichordata</taxon>
        <taxon>Enteropneusta</taxon>
        <taxon>Harrimaniidae</taxon>
        <taxon>Saccoglossus</taxon>
    </lineage>
</organism>
<feature type="region of interest" description="Disordered" evidence="3">
    <location>
        <begin position="417"/>
        <end position="446"/>
    </location>
</feature>
<feature type="region of interest" description="Disordered" evidence="3">
    <location>
        <begin position="1870"/>
        <end position="1889"/>
    </location>
</feature>
<feature type="domain" description="Helicase C-terminal" evidence="5">
    <location>
        <begin position="705"/>
        <end position="939"/>
    </location>
</feature>
<dbReference type="CDD" id="cd18026">
    <property type="entry name" value="DEXHc_POLQ-like"/>
    <property type="match status" value="1"/>
</dbReference>
<evidence type="ECO:0000256" key="3">
    <source>
        <dbReference type="SAM" id="MobiDB-lite"/>
    </source>
</evidence>
<dbReference type="Pfam" id="PF21099">
    <property type="entry name" value="POLQ_helical"/>
    <property type="match status" value="1"/>
</dbReference>
<dbReference type="InterPro" id="IPR057220">
    <property type="entry name" value="DUF7898"/>
</dbReference>
<dbReference type="Gene3D" id="3.40.50.300">
    <property type="entry name" value="P-loop containing nucleotide triphosphate hydrolases"/>
    <property type="match status" value="2"/>
</dbReference>
<dbReference type="PANTHER" id="PTHR10133">
    <property type="entry name" value="DNA POLYMERASE I"/>
    <property type="match status" value="1"/>
</dbReference>
<feature type="region of interest" description="Disordered" evidence="3">
    <location>
        <begin position="1672"/>
        <end position="1697"/>
    </location>
</feature>
<feature type="compositionally biased region" description="Low complexity" evidence="3">
    <location>
        <begin position="27"/>
        <end position="39"/>
    </location>
</feature>
<accession>A0ABM0MYG1</accession>
<evidence type="ECO:0000313" key="6">
    <source>
        <dbReference type="Proteomes" id="UP000694865"/>
    </source>
</evidence>
<dbReference type="Pfam" id="PF00271">
    <property type="entry name" value="Helicase_C"/>
    <property type="match status" value="1"/>
</dbReference>
<keyword evidence="1" id="KW-0547">Nucleotide-binding</keyword>
<dbReference type="GeneID" id="100373645"/>
<name>A0ABM0MYG1_SACKO</name>